<keyword evidence="2 6" id="KW-0812">Transmembrane</keyword>
<keyword evidence="9" id="KW-1185">Reference proteome</keyword>
<evidence type="ECO:0000256" key="1">
    <source>
        <dbReference type="ARBA" id="ARBA00004370"/>
    </source>
</evidence>
<keyword evidence="3" id="KW-0677">Repeat</keyword>
<feature type="non-terminal residue" evidence="8">
    <location>
        <position position="574"/>
    </location>
</feature>
<evidence type="ECO:0000256" key="6">
    <source>
        <dbReference type="SAM" id="Phobius"/>
    </source>
</evidence>
<dbReference type="AlphaFoldDB" id="A0AAV4IVQ1"/>
<keyword evidence="5 6" id="KW-0472">Membrane</keyword>
<comment type="caution">
    <text evidence="8">The sequence shown here is derived from an EMBL/GenBank/DDBJ whole genome shotgun (WGS) entry which is preliminary data.</text>
</comment>
<feature type="transmembrane region" description="Helical" evidence="6">
    <location>
        <begin position="545"/>
        <end position="564"/>
    </location>
</feature>
<reference evidence="8 9" key="1">
    <citation type="journal article" date="2021" name="Elife">
        <title>Chloroplast acquisition without the gene transfer in kleptoplastic sea slugs, Plakobranchus ocellatus.</title>
        <authorList>
            <person name="Maeda T."/>
            <person name="Takahashi S."/>
            <person name="Yoshida T."/>
            <person name="Shimamura S."/>
            <person name="Takaki Y."/>
            <person name="Nagai Y."/>
            <person name="Toyoda A."/>
            <person name="Suzuki Y."/>
            <person name="Arimoto A."/>
            <person name="Ishii H."/>
            <person name="Satoh N."/>
            <person name="Nishiyama T."/>
            <person name="Hasebe M."/>
            <person name="Maruyama T."/>
            <person name="Minagawa J."/>
            <person name="Obokata J."/>
            <person name="Shigenobu S."/>
        </authorList>
    </citation>
    <scope>NUCLEOTIDE SEQUENCE [LARGE SCALE GENOMIC DNA]</scope>
</reference>
<dbReference type="InterPro" id="IPR002859">
    <property type="entry name" value="PKD/REJ-like"/>
</dbReference>
<feature type="domain" description="PKD/REJ-like" evidence="7">
    <location>
        <begin position="3"/>
        <end position="140"/>
    </location>
</feature>
<dbReference type="Pfam" id="PF02010">
    <property type="entry name" value="REJ"/>
    <property type="match status" value="1"/>
</dbReference>
<protein>
    <submittedName>
        <fullName evidence="8">Polycystic kidney disease and receptor for egg jelly-related protein</fullName>
    </submittedName>
</protein>
<dbReference type="GO" id="GO:0005261">
    <property type="term" value="F:monoatomic cation channel activity"/>
    <property type="evidence" value="ECO:0007669"/>
    <property type="project" value="TreeGrafter"/>
</dbReference>
<evidence type="ECO:0000256" key="5">
    <source>
        <dbReference type="ARBA" id="ARBA00023136"/>
    </source>
</evidence>
<evidence type="ECO:0000256" key="2">
    <source>
        <dbReference type="ARBA" id="ARBA00022692"/>
    </source>
</evidence>
<evidence type="ECO:0000313" key="8">
    <source>
        <dbReference type="EMBL" id="GFS14524.1"/>
    </source>
</evidence>
<name>A0AAV4IVQ1_9GAST</name>
<dbReference type="PANTHER" id="PTHR46730">
    <property type="entry name" value="POLYCYSTIN-1"/>
    <property type="match status" value="1"/>
</dbReference>
<accession>A0AAV4IVQ1</accession>
<evidence type="ECO:0000313" key="9">
    <source>
        <dbReference type="Proteomes" id="UP000762676"/>
    </source>
</evidence>
<dbReference type="Proteomes" id="UP000762676">
    <property type="component" value="Unassembled WGS sequence"/>
</dbReference>
<dbReference type="GO" id="GO:0005886">
    <property type="term" value="C:plasma membrane"/>
    <property type="evidence" value="ECO:0007669"/>
    <property type="project" value="TreeGrafter"/>
</dbReference>
<dbReference type="PANTHER" id="PTHR46730:SF1">
    <property type="entry name" value="PLAT DOMAIN-CONTAINING PROTEIN"/>
    <property type="match status" value="1"/>
</dbReference>
<evidence type="ECO:0000256" key="3">
    <source>
        <dbReference type="ARBA" id="ARBA00022737"/>
    </source>
</evidence>
<evidence type="ECO:0000259" key="7">
    <source>
        <dbReference type="Pfam" id="PF02010"/>
    </source>
</evidence>
<keyword evidence="4 6" id="KW-1133">Transmembrane helix</keyword>
<gene>
    <name evidence="8" type="ORF">ElyMa_003165000</name>
</gene>
<comment type="subcellular location">
    <subcellularLocation>
        <location evidence="1">Membrane</location>
    </subcellularLocation>
</comment>
<organism evidence="8 9">
    <name type="scientific">Elysia marginata</name>
    <dbReference type="NCBI Taxonomy" id="1093978"/>
    <lineage>
        <taxon>Eukaryota</taxon>
        <taxon>Metazoa</taxon>
        <taxon>Spiralia</taxon>
        <taxon>Lophotrochozoa</taxon>
        <taxon>Mollusca</taxon>
        <taxon>Gastropoda</taxon>
        <taxon>Heterobranchia</taxon>
        <taxon>Euthyneura</taxon>
        <taxon>Panpulmonata</taxon>
        <taxon>Sacoglossa</taxon>
        <taxon>Placobranchoidea</taxon>
        <taxon>Plakobranchidae</taxon>
        <taxon>Elysia</taxon>
    </lineage>
</organism>
<proteinExistence type="predicted"/>
<dbReference type="EMBL" id="BMAT01006530">
    <property type="protein sequence ID" value="GFS14524.1"/>
    <property type="molecule type" value="Genomic_DNA"/>
</dbReference>
<evidence type="ECO:0000256" key="4">
    <source>
        <dbReference type="ARBA" id="ARBA00022989"/>
    </source>
</evidence>
<dbReference type="GO" id="GO:0006816">
    <property type="term" value="P:calcium ion transport"/>
    <property type="evidence" value="ECO:0007669"/>
    <property type="project" value="TreeGrafter"/>
</dbReference>
<keyword evidence="8" id="KW-0675">Receptor</keyword>
<sequence length="574" mass="63687">METRGYMEYEFEVEPPPEGKGCTISPTSGRAVFTGFNIKCEDYVDTVAGLPLVYHLVQKEHVLYHSDEFYSLIAYGGEPILSNITLSSPDVGSTTTIYLKMRVINVKGSAAEVNLTVQLEVGDQKDIVDDVLNSSMLQKSQDTRQENVRSVTNIATVISKDSTASKQRKIIVRNRLLRNLENFDSKTADSVEHTSLALEKSSEKEDEFEMAGLDSGLTAGEKLTKHVGKVSNQNFEKVQQVARLLVFAVSRFLSVATVAGLSALKGPLSKEPDKDLLVQKNKDQSTKGVSSMDNVAEVLARNIQGTHQRLDVNTDHVDIGVEMHSTPEESSFELGREKQASFHLPTVDTGVLDGEDVQGAFQVFDKNPYAYATENVHGDLPVIKVDFVRKEKLQDAADIVVEEVTKPAPSTTPKHFRFNKPADIFLDFNSSTSEELDYPVIIDVEKERGVERVVKSSCILMSIAVSREHVTVLEVRSRDDLKLKVHMRYTSDRSPFSGLSMFSNTSLLHCRCVVAAAYTGSYLVMPRLINPLDVGLFLNFFENPIAVSSVIAIWMIFAASFIWGKLKDDKDVEA</sequence>